<evidence type="ECO:0000256" key="1">
    <source>
        <dbReference type="SAM" id="MobiDB-lite"/>
    </source>
</evidence>
<proteinExistence type="predicted"/>
<dbReference type="PANTHER" id="PTHR43194">
    <property type="entry name" value="HYDROLASE ALPHA/BETA FOLD FAMILY"/>
    <property type="match status" value="1"/>
</dbReference>
<name>A0A8H2WEN9_9AGAM</name>
<gene>
    <name evidence="3" type="ORF">RDB_LOCUS26835</name>
</gene>
<evidence type="ECO:0000313" key="4">
    <source>
        <dbReference type="Proteomes" id="UP000663846"/>
    </source>
</evidence>
<organism evidence="3 4">
    <name type="scientific">Rhizoctonia solani</name>
    <dbReference type="NCBI Taxonomy" id="456999"/>
    <lineage>
        <taxon>Eukaryota</taxon>
        <taxon>Fungi</taxon>
        <taxon>Dikarya</taxon>
        <taxon>Basidiomycota</taxon>
        <taxon>Agaricomycotina</taxon>
        <taxon>Agaricomycetes</taxon>
        <taxon>Cantharellales</taxon>
        <taxon>Ceratobasidiaceae</taxon>
        <taxon>Rhizoctonia</taxon>
    </lineage>
</organism>
<dbReference type="PANTHER" id="PTHR43194:SF2">
    <property type="entry name" value="PEROXISOMAL MEMBRANE PROTEIN LPX1"/>
    <property type="match status" value="1"/>
</dbReference>
<feature type="domain" description="AB hydrolase-1" evidence="2">
    <location>
        <begin position="148"/>
        <end position="442"/>
    </location>
</feature>
<dbReference type="AlphaFoldDB" id="A0A8H2WEN9"/>
<reference evidence="3" key="1">
    <citation type="submission" date="2021-01" db="EMBL/GenBank/DDBJ databases">
        <authorList>
            <person name="Kaushik A."/>
        </authorList>
    </citation>
    <scope>NUCLEOTIDE SEQUENCE</scope>
    <source>
        <strain evidence="3">AG1-1C</strain>
    </source>
</reference>
<feature type="region of interest" description="Disordered" evidence="1">
    <location>
        <begin position="1"/>
        <end position="54"/>
    </location>
</feature>
<evidence type="ECO:0000313" key="3">
    <source>
        <dbReference type="EMBL" id="CAE6372321.1"/>
    </source>
</evidence>
<dbReference type="InterPro" id="IPR000073">
    <property type="entry name" value="AB_hydrolase_1"/>
</dbReference>
<dbReference type="InterPro" id="IPR029058">
    <property type="entry name" value="AB_hydrolase_fold"/>
</dbReference>
<dbReference type="SUPFAM" id="SSF53474">
    <property type="entry name" value="alpha/beta-Hydrolases"/>
    <property type="match status" value="1"/>
</dbReference>
<sequence length="458" mass="51031">MRVTRRHLSTIIMHYPPPANPTPRGTTKPRTLTPLVNKRSSTPPPSLPTSINRPFLPGWTCTTHVFRAATPRESAPPGKSSRTTTPPGLSKVERQAIADAKFKAITELRTDIALGYKSFPVNNATMWTVANRYAPDRPRTSNSPAVTIVLSHATGFHKEIWETTLRYLLSTPEGQASIDEIWALDAANHGDSALLNKENLGEIFEWSDHTRDILNFLGNYLPDRIENKQIERSLLQVPDQTVQNRLKQGFTHRTIVGVGHSFGGCTLTRAALDSPSLFSSIILLDPVIYPSYAVRGPGIDALTKGALIRRNQWPDRESAQGGFLNSPFFQAWHPDVLADYVQYGTIQDEDGVRLKCSGYQEAVTFGENARLPCEVWELLPALDERIPLRWIMDSTKAMVENRTGGPDLTQHTVWRRPANSSNTQIRGAGHLIPQEAPETLAREILDFIHAHHGVKSKL</sequence>
<evidence type="ECO:0000259" key="2">
    <source>
        <dbReference type="Pfam" id="PF12697"/>
    </source>
</evidence>
<dbReference type="InterPro" id="IPR050228">
    <property type="entry name" value="Carboxylesterase_BioH"/>
</dbReference>
<dbReference type="Proteomes" id="UP000663846">
    <property type="component" value="Unassembled WGS sequence"/>
</dbReference>
<feature type="region of interest" description="Disordered" evidence="1">
    <location>
        <begin position="70"/>
        <end position="90"/>
    </location>
</feature>
<dbReference type="Pfam" id="PF12697">
    <property type="entry name" value="Abhydrolase_6"/>
    <property type="match status" value="1"/>
</dbReference>
<accession>A0A8H2WEN9</accession>
<dbReference type="Gene3D" id="3.40.50.1820">
    <property type="entry name" value="alpha/beta hydrolase"/>
    <property type="match status" value="1"/>
</dbReference>
<dbReference type="EMBL" id="CAJMWS010000152">
    <property type="protein sequence ID" value="CAE6372321.1"/>
    <property type="molecule type" value="Genomic_DNA"/>
</dbReference>
<protein>
    <recommendedName>
        <fullName evidence="2">AB hydrolase-1 domain-containing protein</fullName>
    </recommendedName>
</protein>
<comment type="caution">
    <text evidence="3">The sequence shown here is derived from an EMBL/GenBank/DDBJ whole genome shotgun (WGS) entry which is preliminary data.</text>
</comment>